<name>A0A4R7CAH8_9HYPH</name>
<gene>
    <name evidence="3" type="ORF">EV668_1662</name>
</gene>
<evidence type="ECO:0000256" key="1">
    <source>
        <dbReference type="SAM" id="MobiDB-lite"/>
    </source>
</evidence>
<feature type="region of interest" description="Disordered" evidence="1">
    <location>
        <begin position="42"/>
        <end position="115"/>
    </location>
</feature>
<feature type="compositionally biased region" description="Low complexity" evidence="1">
    <location>
        <begin position="367"/>
        <end position="380"/>
    </location>
</feature>
<dbReference type="InterPro" id="IPR018392">
    <property type="entry name" value="LysM"/>
</dbReference>
<organism evidence="3 4">
    <name type="scientific">Enterovirga rhinocerotis</name>
    <dbReference type="NCBI Taxonomy" id="1339210"/>
    <lineage>
        <taxon>Bacteria</taxon>
        <taxon>Pseudomonadati</taxon>
        <taxon>Pseudomonadota</taxon>
        <taxon>Alphaproteobacteria</taxon>
        <taxon>Hyphomicrobiales</taxon>
        <taxon>Methylobacteriaceae</taxon>
        <taxon>Enterovirga</taxon>
    </lineage>
</organism>
<dbReference type="Proteomes" id="UP000295122">
    <property type="component" value="Unassembled WGS sequence"/>
</dbReference>
<dbReference type="PANTHER" id="PTHR34700">
    <property type="entry name" value="POTASSIUM BINDING PROTEIN KBP"/>
    <property type="match status" value="1"/>
</dbReference>
<feature type="compositionally biased region" description="Low complexity" evidence="1">
    <location>
        <begin position="239"/>
        <end position="248"/>
    </location>
</feature>
<feature type="compositionally biased region" description="Basic and acidic residues" evidence="1">
    <location>
        <begin position="402"/>
        <end position="411"/>
    </location>
</feature>
<dbReference type="AlphaFoldDB" id="A0A4R7CAH8"/>
<feature type="domain" description="LysM" evidence="2">
    <location>
        <begin position="443"/>
        <end position="492"/>
    </location>
</feature>
<feature type="region of interest" description="Disordered" evidence="1">
    <location>
        <begin position="366"/>
        <end position="433"/>
    </location>
</feature>
<dbReference type="Gene3D" id="3.10.350.10">
    <property type="entry name" value="LysM domain"/>
    <property type="match status" value="1"/>
</dbReference>
<sequence>MRAGLSSFALPILAVAAFAASLGWYGYRYYGGGRGADTVAEAAPDATRPAPAPAQSNPSHPGQGSAAPAAEAPPANPGPKPVAQKPADRPPSADAPAKRAADAPSTAPAPGASPAFDVVRVEPTGETVVAGRAAPGATVELLVNGRRHARVVADPSGLFALVPDPLPSGSHELVLQVPNGDGSKLFSTQTVTVVVADNGLDAPLVTVTAPGQPAVVLSRPDAQPKVASASPPASPSPRPGSAGQGASSEAPPRPDKPVGGAVQADPSRPVQAPAKSRPPIQIASVEVEGAGRLLVSASAAPAATVRLYLNDSFIAPAAAGGDGRVAFAIDRGIRPGSYRVRLDDIDPVSGQVRSRAEVPFEMPIELAGGKAPAPSGAAPATGREQTRMAAAGDDVVAGSSPEPRERTEKGSQHAGDAGASRAGSDLASSSAPPGPIVVIPSVSTTTVARGDSLWAISHRTYGDGWRYSVIYGANAKQIRNPDLIYPGQIFVLPAPSSETAKH</sequence>
<evidence type="ECO:0000313" key="3">
    <source>
        <dbReference type="EMBL" id="TDR94375.1"/>
    </source>
</evidence>
<proteinExistence type="predicted"/>
<evidence type="ECO:0000313" key="4">
    <source>
        <dbReference type="Proteomes" id="UP000295122"/>
    </source>
</evidence>
<keyword evidence="4" id="KW-1185">Reference proteome</keyword>
<dbReference type="CDD" id="cd00118">
    <property type="entry name" value="LysM"/>
    <property type="match status" value="1"/>
</dbReference>
<dbReference type="InterPro" id="IPR036779">
    <property type="entry name" value="LysM_dom_sf"/>
</dbReference>
<protein>
    <submittedName>
        <fullName evidence="3">Nucleoid-associated protein YgaU</fullName>
    </submittedName>
</protein>
<feature type="region of interest" description="Disordered" evidence="1">
    <location>
        <begin position="220"/>
        <end position="278"/>
    </location>
</feature>
<comment type="caution">
    <text evidence="3">The sequence shown here is derived from an EMBL/GenBank/DDBJ whole genome shotgun (WGS) entry which is preliminary data.</text>
</comment>
<reference evidence="3 4" key="1">
    <citation type="submission" date="2019-03" db="EMBL/GenBank/DDBJ databases">
        <title>Genomic Encyclopedia of Type Strains, Phase IV (KMG-IV): sequencing the most valuable type-strain genomes for metagenomic binning, comparative biology and taxonomic classification.</title>
        <authorList>
            <person name="Goeker M."/>
        </authorList>
    </citation>
    <scope>NUCLEOTIDE SEQUENCE [LARGE SCALE GENOMIC DNA]</scope>
    <source>
        <strain evidence="3 4">DSM 25903</strain>
    </source>
</reference>
<dbReference type="PROSITE" id="PS51782">
    <property type="entry name" value="LYSM"/>
    <property type="match status" value="1"/>
</dbReference>
<dbReference type="SMART" id="SM00257">
    <property type="entry name" value="LysM"/>
    <property type="match status" value="1"/>
</dbReference>
<accession>A0A4R7CAH8</accession>
<dbReference type="Pfam" id="PF01476">
    <property type="entry name" value="LysM"/>
    <property type="match status" value="1"/>
</dbReference>
<feature type="compositionally biased region" description="Low complexity" evidence="1">
    <location>
        <begin position="61"/>
        <end position="73"/>
    </location>
</feature>
<feature type="compositionally biased region" description="Low complexity" evidence="1">
    <location>
        <begin position="102"/>
        <end position="115"/>
    </location>
</feature>
<dbReference type="InterPro" id="IPR052196">
    <property type="entry name" value="Bact_Kbp"/>
</dbReference>
<dbReference type="EMBL" id="SNZR01000011">
    <property type="protein sequence ID" value="TDR94375.1"/>
    <property type="molecule type" value="Genomic_DNA"/>
</dbReference>
<dbReference type="SUPFAM" id="SSF54106">
    <property type="entry name" value="LysM domain"/>
    <property type="match status" value="1"/>
</dbReference>
<feature type="compositionally biased region" description="Low complexity" evidence="1">
    <location>
        <begin position="414"/>
        <end position="433"/>
    </location>
</feature>
<dbReference type="PANTHER" id="PTHR34700:SF4">
    <property type="entry name" value="PHAGE-LIKE ELEMENT PBSX PROTEIN XKDP"/>
    <property type="match status" value="1"/>
</dbReference>
<evidence type="ECO:0000259" key="2">
    <source>
        <dbReference type="PROSITE" id="PS51782"/>
    </source>
</evidence>